<accession>A0A645ES57</accession>
<comment type="caution">
    <text evidence="1">The sequence shown here is derived from an EMBL/GenBank/DDBJ whole genome shotgun (WGS) entry which is preliminary data.</text>
</comment>
<organism evidence="1">
    <name type="scientific">bioreactor metagenome</name>
    <dbReference type="NCBI Taxonomy" id="1076179"/>
    <lineage>
        <taxon>unclassified sequences</taxon>
        <taxon>metagenomes</taxon>
        <taxon>ecological metagenomes</taxon>
    </lineage>
</organism>
<proteinExistence type="predicted"/>
<protein>
    <submittedName>
        <fullName evidence="1">Uncharacterized protein</fullName>
    </submittedName>
</protein>
<sequence length="84" mass="9081">MAPTAINAACGKKLRLTNKIALVINIHIAPINSHDRYLPQGKWLFSINGPKIGTLMVSIIRPTVIIIPAVTAEIPATSVKKISR</sequence>
<reference evidence="1" key="1">
    <citation type="submission" date="2019-08" db="EMBL/GenBank/DDBJ databases">
        <authorList>
            <person name="Kucharzyk K."/>
            <person name="Murdoch R.W."/>
            <person name="Higgins S."/>
            <person name="Loffler F."/>
        </authorList>
    </citation>
    <scope>NUCLEOTIDE SEQUENCE</scope>
</reference>
<evidence type="ECO:0000313" key="1">
    <source>
        <dbReference type="EMBL" id="MPN04855.1"/>
    </source>
</evidence>
<dbReference type="EMBL" id="VSSQ01050774">
    <property type="protein sequence ID" value="MPN04855.1"/>
    <property type="molecule type" value="Genomic_DNA"/>
</dbReference>
<gene>
    <name evidence="1" type="ORF">SDC9_152103</name>
</gene>
<dbReference type="AlphaFoldDB" id="A0A645ES57"/>
<name>A0A645ES57_9ZZZZ</name>